<dbReference type="InterPro" id="IPR036390">
    <property type="entry name" value="WH_DNA-bd_sf"/>
</dbReference>
<dbReference type="InterPro" id="IPR011991">
    <property type="entry name" value="ArsR-like_HTH"/>
</dbReference>
<keyword evidence="3" id="KW-0804">Transcription</keyword>
<dbReference type="PANTHER" id="PTHR33204:SF18">
    <property type="entry name" value="TRANSCRIPTIONAL REGULATORY PROTEIN"/>
    <property type="match status" value="1"/>
</dbReference>
<dbReference type="Proteomes" id="UP001589894">
    <property type="component" value="Unassembled WGS sequence"/>
</dbReference>
<keyword evidence="2" id="KW-0238">DNA-binding</keyword>
<evidence type="ECO:0000256" key="3">
    <source>
        <dbReference type="ARBA" id="ARBA00023163"/>
    </source>
</evidence>
<gene>
    <name evidence="5" type="ORF">ACFFHU_20425</name>
</gene>
<feature type="domain" description="HTH hxlR-type" evidence="4">
    <location>
        <begin position="24"/>
        <end position="122"/>
    </location>
</feature>
<dbReference type="PROSITE" id="PS51118">
    <property type="entry name" value="HTH_HXLR"/>
    <property type="match status" value="1"/>
</dbReference>
<dbReference type="SUPFAM" id="SSF46785">
    <property type="entry name" value="Winged helix' DNA-binding domain"/>
    <property type="match status" value="1"/>
</dbReference>
<evidence type="ECO:0000313" key="6">
    <source>
        <dbReference type="Proteomes" id="UP001589894"/>
    </source>
</evidence>
<reference evidence="5 6" key="1">
    <citation type="submission" date="2024-09" db="EMBL/GenBank/DDBJ databases">
        <authorList>
            <person name="Sun Q."/>
            <person name="Mori K."/>
        </authorList>
    </citation>
    <scope>NUCLEOTIDE SEQUENCE [LARGE SCALE GENOMIC DNA]</scope>
    <source>
        <strain evidence="5 6">TBRC 2205</strain>
    </source>
</reference>
<dbReference type="PANTHER" id="PTHR33204">
    <property type="entry name" value="TRANSCRIPTIONAL REGULATOR, MARR FAMILY"/>
    <property type="match status" value="1"/>
</dbReference>
<dbReference type="InterPro" id="IPR036388">
    <property type="entry name" value="WH-like_DNA-bd_sf"/>
</dbReference>
<comment type="caution">
    <text evidence="5">The sequence shown here is derived from an EMBL/GenBank/DDBJ whole genome shotgun (WGS) entry which is preliminary data.</text>
</comment>
<name>A0ABV6P0E0_9ACTN</name>
<keyword evidence="6" id="KW-1185">Reference proteome</keyword>
<organism evidence="5 6">
    <name type="scientific">Plantactinospora siamensis</name>
    <dbReference type="NCBI Taxonomy" id="555372"/>
    <lineage>
        <taxon>Bacteria</taxon>
        <taxon>Bacillati</taxon>
        <taxon>Actinomycetota</taxon>
        <taxon>Actinomycetes</taxon>
        <taxon>Micromonosporales</taxon>
        <taxon>Micromonosporaceae</taxon>
        <taxon>Plantactinospora</taxon>
    </lineage>
</organism>
<accession>A0ABV6P0E0</accession>
<dbReference type="CDD" id="cd00090">
    <property type="entry name" value="HTH_ARSR"/>
    <property type="match status" value="1"/>
</dbReference>
<evidence type="ECO:0000259" key="4">
    <source>
        <dbReference type="PROSITE" id="PS51118"/>
    </source>
</evidence>
<evidence type="ECO:0000256" key="1">
    <source>
        <dbReference type="ARBA" id="ARBA00023015"/>
    </source>
</evidence>
<evidence type="ECO:0000313" key="5">
    <source>
        <dbReference type="EMBL" id="MFC0566492.1"/>
    </source>
</evidence>
<dbReference type="Gene3D" id="1.10.10.10">
    <property type="entry name" value="Winged helix-like DNA-binding domain superfamily/Winged helix DNA-binding domain"/>
    <property type="match status" value="1"/>
</dbReference>
<protein>
    <submittedName>
        <fullName evidence="5">Winged helix-turn-helix transcriptional regulator</fullName>
    </submittedName>
</protein>
<dbReference type="RefSeq" id="WP_377341158.1">
    <property type="nucleotide sequence ID" value="NZ_JBHLUE010000016.1"/>
</dbReference>
<sequence length="134" mass="14663">MTTMSAGERRERDRERYNANLAGCPGHELLAALSDKWVTLVLSALADGPLRYGDLSRIVAGASQKMLTQTLRKLERDGLLTRTVTPAVPVRVDYALTGLGESLLPVQRAIKTWAETHIEQVHGARAAYDARPAP</sequence>
<dbReference type="InterPro" id="IPR002577">
    <property type="entry name" value="HTH_HxlR"/>
</dbReference>
<dbReference type="EMBL" id="JBHLUE010000016">
    <property type="protein sequence ID" value="MFC0566492.1"/>
    <property type="molecule type" value="Genomic_DNA"/>
</dbReference>
<dbReference type="Pfam" id="PF01638">
    <property type="entry name" value="HxlR"/>
    <property type="match status" value="1"/>
</dbReference>
<evidence type="ECO:0000256" key="2">
    <source>
        <dbReference type="ARBA" id="ARBA00023125"/>
    </source>
</evidence>
<keyword evidence="1" id="KW-0805">Transcription regulation</keyword>
<proteinExistence type="predicted"/>